<organism evidence="7 8">
    <name type="scientific">Asparagus officinalis</name>
    <name type="common">Garden asparagus</name>
    <dbReference type="NCBI Taxonomy" id="4686"/>
    <lineage>
        <taxon>Eukaryota</taxon>
        <taxon>Viridiplantae</taxon>
        <taxon>Streptophyta</taxon>
        <taxon>Embryophyta</taxon>
        <taxon>Tracheophyta</taxon>
        <taxon>Spermatophyta</taxon>
        <taxon>Magnoliopsida</taxon>
        <taxon>Liliopsida</taxon>
        <taxon>Asparagales</taxon>
        <taxon>Asparagaceae</taxon>
        <taxon>Asparagoideae</taxon>
        <taxon>Asparagus</taxon>
    </lineage>
</organism>
<comment type="subcellular location">
    <subcellularLocation>
        <location evidence="1">Nucleus</location>
    </subcellularLocation>
</comment>
<dbReference type="Pfam" id="PF02362">
    <property type="entry name" value="B3"/>
    <property type="match status" value="1"/>
</dbReference>
<evidence type="ECO:0000259" key="6">
    <source>
        <dbReference type="PROSITE" id="PS50863"/>
    </source>
</evidence>
<dbReference type="InterPro" id="IPR003340">
    <property type="entry name" value="B3_DNA-bd"/>
</dbReference>
<dbReference type="PANTHER" id="PTHR31920:SF122">
    <property type="entry name" value="B3 DOMAIN-CONTAINING PROTEIN REM23"/>
    <property type="match status" value="1"/>
</dbReference>
<dbReference type="Proteomes" id="UP000243459">
    <property type="component" value="Chromosome 7"/>
</dbReference>
<dbReference type="PROSITE" id="PS50863">
    <property type="entry name" value="B3"/>
    <property type="match status" value="1"/>
</dbReference>
<evidence type="ECO:0000256" key="3">
    <source>
        <dbReference type="ARBA" id="ARBA00023125"/>
    </source>
</evidence>
<protein>
    <recommendedName>
        <fullName evidence="6">TF-B3 domain-containing protein</fullName>
    </recommendedName>
</protein>
<dbReference type="AlphaFoldDB" id="A0A5P1EED8"/>
<evidence type="ECO:0000313" key="8">
    <source>
        <dbReference type="Proteomes" id="UP000243459"/>
    </source>
</evidence>
<dbReference type="GO" id="GO:0003677">
    <property type="term" value="F:DNA binding"/>
    <property type="evidence" value="ECO:0007669"/>
    <property type="project" value="UniProtKB-KW"/>
</dbReference>
<dbReference type="InterPro" id="IPR015300">
    <property type="entry name" value="DNA-bd_pseudobarrel_sf"/>
</dbReference>
<dbReference type="InterPro" id="IPR050655">
    <property type="entry name" value="Plant_B3_domain"/>
</dbReference>
<dbReference type="Gene3D" id="2.40.330.10">
    <property type="entry name" value="DNA-binding pseudobarrel domain"/>
    <property type="match status" value="1"/>
</dbReference>
<dbReference type="Gramene" id="ONK64256">
    <property type="protein sequence ID" value="ONK64256"/>
    <property type="gene ID" value="A4U43_C07F23740"/>
</dbReference>
<keyword evidence="4" id="KW-0804">Transcription</keyword>
<proteinExistence type="predicted"/>
<reference evidence="8" key="1">
    <citation type="journal article" date="2017" name="Nat. Commun.">
        <title>The asparagus genome sheds light on the origin and evolution of a young Y chromosome.</title>
        <authorList>
            <person name="Harkess A."/>
            <person name="Zhou J."/>
            <person name="Xu C."/>
            <person name="Bowers J.E."/>
            <person name="Van der Hulst R."/>
            <person name="Ayyampalayam S."/>
            <person name="Mercati F."/>
            <person name="Riccardi P."/>
            <person name="McKain M.R."/>
            <person name="Kakrana A."/>
            <person name="Tang H."/>
            <person name="Ray J."/>
            <person name="Groenendijk J."/>
            <person name="Arikit S."/>
            <person name="Mathioni S.M."/>
            <person name="Nakano M."/>
            <person name="Shan H."/>
            <person name="Telgmann-Rauber A."/>
            <person name="Kanno A."/>
            <person name="Yue Z."/>
            <person name="Chen H."/>
            <person name="Li W."/>
            <person name="Chen Y."/>
            <person name="Xu X."/>
            <person name="Zhang Y."/>
            <person name="Luo S."/>
            <person name="Chen H."/>
            <person name="Gao J."/>
            <person name="Mao Z."/>
            <person name="Pires J.C."/>
            <person name="Luo M."/>
            <person name="Kudrna D."/>
            <person name="Wing R.A."/>
            <person name="Meyers B.C."/>
            <person name="Yi K."/>
            <person name="Kong H."/>
            <person name="Lavrijsen P."/>
            <person name="Sunseri F."/>
            <person name="Falavigna A."/>
            <person name="Ye Y."/>
            <person name="Leebens-Mack J.H."/>
            <person name="Chen G."/>
        </authorList>
    </citation>
    <scope>NUCLEOTIDE SEQUENCE [LARGE SCALE GENOMIC DNA]</scope>
    <source>
        <strain evidence="8">cv. DH0086</strain>
    </source>
</reference>
<sequence length="199" mass="22612">MRHPLQCASPRSPSFFRVLQPGFINRLRLPTKFVTNVLATKEIKVESASLVNPIGASWNVEVHTNVDQELYIGGLGWSDLAHAHSLGLGYFLVFRYRGDMAFDFRAFDLSTCEISYPSVSQRVSKKLKQRVPVLVRVKEEDKRSNFSPESTVSCIRNKEKELMKSNAIGGVRFEVELTSYQLWKGRVVSNFILFIVPLS</sequence>
<evidence type="ECO:0000256" key="1">
    <source>
        <dbReference type="ARBA" id="ARBA00004123"/>
    </source>
</evidence>
<feature type="domain" description="TF-B3" evidence="6">
    <location>
        <begin position="12"/>
        <end position="110"/>
    </location>
</feature>
<keyword evidence="5" id="KW-0539">Nucleus</keyword>
<evidence type="ECO:0000313" key="7">
    <source>
        <dbReference type="EMBL" id="ONK64256.1"/>
    </source>
</evidence>
<dbReference type="GO" id="GO:0005634">
    <property type="term" value="C:nucleus"/>
    <property type="evidence" value="ECO:0007669"/>
    <property type="project" value="UniProtKB-SubCell"/>
</dbReference>
<evidence type="ECO:0000256" key="2">
    <source>
        <dbReference type="ARBA" id="ARBA00023015"/>
    </source>
</evidence>
<evidence type="ECO:0000256" key="5">
    <source>
        <dbReference type="ARBA" id="ARBA00023242"/>
    </source>
</evidence>
<keyword evidence="2" id="KW-0805">Transcription regulation</keyword>
<name>A0A5P1EED8_ASPOF</name>
<keyword evidence="8" id="KW-1185">Reference proteome</keyword>
<dbReference type="CDD" id="cd10017">
    <property type="entry name" value="B3_DNA"/>
    <property type="match status" value="1"/>
</dbReference>
<dbReference type="EMBL" id="CM007387">
    <property type="protein sequence ID" value="ONK64256.1"/>
    <property type="molecule type" value="Genomic_DNA"/>
</dbReference>
<keyword evidence="3" id="KW-0238">DNA-binding</keyword>
<dbReference type="SUPFAM" id="SSF101936">
    <property type="entry name" value="DNA-binding pseudobarrel domain"/>
    <property type="match status" value="1"/>
</dbReference>
<accession>A0A5P1EED8</accession>
<evidence type="ECO:0000256" key="4">
    <source>
        <dbReference type="ARBA" id="ARBA00023163"/>
    </source>
</evidence>
<dbReference type="PANTHER" id="PTHR31920">
    <property type="entry name" value="B3 DOMAIN-CONTAINING"/>
    <property type="match status" value="1"/>
</dbReference>
<gene>
    <name evidence="7" type="ORF">A4U43_C07F23740</name>
</gene>
<dbReference type="SMART" id="SM01019">
    <property type="entry name" value="B3"/>
    <property type="match status" value="1"/>
</dbReference>